<dbReference type="EMBL" id="CACVKT020008931">
    <property type="protein sequence ID" value="CAC5418584.1"/>
    <property type="molecule type" value="Genomic_DNA"/>
</dbReference>
<dbReference type="GO" id="GO:0005524">
    <property type="term" value="F:ATP binding"/>
    <property type="evidence" value="ECO:0007669"/>
    <property type="project" value="UniProtKB-KW"/>
</dbReference>
<sequence length="368" mass="40492">MSNKKLRRAGLSKDITERLAVNNVFTCKDFLSKNNLELLKLLGLGYYSLQNVVKTCCKACVPEPVTALELLERRKSKNFFKTTLPDLDIVLHGGIPMGTVTEIAGPSGCGKTQFCVMLSVVATLPANMGSLDGCVMYIDTESAFSAERLVQVAQCKYPEYFSQEDSLLQLTRSIFVDVQQTCSSLIKRLTSLEEEIISKKIKLIVVDSIASLVRKEYSGSGGKSLIDRTNFLSQQAAILKYLAEVFCIPVVVTNQITTRFGQNPTPSDLEEGGEIVPETDSGYVTAALGNTWSHNVNTRLILQYLEGQKRQVLVAKSPVAPFTSFTYTIQDTGIVQEVDGAGHYHGTDPGIQNIRVRLSLPLEYATKK</sequence>
<evidence type="ECO:0000256" key="3">
    <source>
        <dbReference type="ARBA" id="ARBA00022741"/>
    </source>
</evidence>
<dbReference type="Proteomes" id="UP000507470">
    <property type="component" value="Unassembled WGS sequence"/>
</dbReference>
<evidence type="ECO:0000256" key="1">
    <source>
        <dbReference type="ARBA" id="ARBA00004123"/>
    </source>
</evidence>
<evidence type="ECO:0000256" key="5">
    <source>
        <dbReference type="ARBA" id="ARBA00022840"/>
    </source>
</evidence>
<dbReference type="GO" id="GO:0000724">
    <property type="term" value="P:double-strand break repair via homologous recombination"/>
    <property type="evidence" value="ECO:0007669"/>
    <property type="project" value="InterPro"/>
</dbReference>
<evidence type="ECO:0000256" key="8">
    <source>
        <dbReference type="ARBA" id="ARBA00023204"/>
    </source>
</evidence>
<proteinExistence type="inferred from homology"/>
<keyword evidence="6" id="KW-0238">DNA-binding</keyword>
<evidence type="ECO:0000313" key="17">
    <source>
        <dbReference type="Proteomes" id="UP000507470"/>
    </source>
</evidence>
<keyword evidence="4" id="KW-0227">DNA damage</keyword>
<comment type="subunit">
    <text evidence="11">Part of the BCDX2 complex consisting of RAD51B, RAD51C, RAD51D and XRCC2; the complex has a ring-like structure arranged into a flat disc around a central channel. The BCDX2 subcomplex RAD51B:RAD51C interacts with RAD51. Interacts with SWSAP1; involved in homologous recombination repair. Interacts with HELQ.</text>
</comment>
<keyword evidence="9" id="KW-0539">Nucleus</keyword>
<dbReference type="GO" id="GO:0003697">
    <property type="term" value="F:single-stranded DNA binding"/>
    <property type="evidence" value="ECO:0007669"/>
    <property type="project" value="TreeGrafter"/>
</dbReference>
<evidence type="ECO:0000256" key="10">
    <source>
        <dbReference type="ARBA" id="ARBA00053115"/>
    </source>
</evidence>
<dbReference type="GO" id="GO:0003690">
    <property type="term" value="F:double-stranded DNA binding"/>
    <property type="evidence" value="ECO:0007669"/>
    <property type="project" value="TreeGrafter"/>
</dbReference>
<evidence type="ECO:0000256" key="6">
    <source>
        <dbReference type="ARBA" id="ARBA00023125"/>
    </source>
</evidence>
<dbReference type="FunFam" id="3.40.50.300:FF:000806">
    <property type="entry name" value="DNA repair protein RAD51 homolog 2"/>
    <property type="match status" value="1"/>
</dbReference>
<dbReference type="InterPro" id="IPR013632">
    <property type="entry name" value="Rad51_C"/>
</dbReference>
<comment type="similarity">
    <text evidence="2">Belongs to the RecA family. RAD51 subfamily.</text>
</comment>
<evidence type="ECO:0000256" key="4">
    <source>
        <dbReference type="ARBA" id="ARBA00022763"/>
    </source>
</evidence>
<dbReference type="CDD" id="cd19493">
    <property type="entry name" value="Rad51B"/>
    <property type="match status" value="1"/>
</dbReference>
<evidence type="ECO:0000259" key="15">
    <source>
        <dbReference type="PROSITE" id="PS50162"/>
    </source>
</evidence>
<keyword evidence="8" id="KW-0234">DNA repair</keyword>
<dbReference type="GO" id="GO:0000400">
    <property type="term" value="F:four-way junction DNA binding"/>
    <property type="evidence" value="ECO:0007669"/>
    <property type="project" value="TreeGrafter"/>
</dbReference>
<feature type="domain" description="RecA family profile 1" evidence="15">
    <location>
        <begin position="76"/>
        <end position="256"/>
    </location>
</feature>
<dbReference type="Pfam" id="PF26169">
    <property type="entry name" value="HHH_XRCC3_RpoA"/>
    <property type="match status" value="1"/>
</dbReference>
<dbReference type="GO" id="GO:0033063">
    <property type="term" value="C:Rad51B-Rad51C-Rad51D-XRCC2 complex"/>
    <property type="evidence" value="ECO:0007669"/>
    <property type="project" value="InterPro"/>
</dbReference>
<dbReference type="Gene3D" id="3.40.50.300">
    <property type="entry name" value="P-loop containing nucleotide triphosphate hydrolases"/>
    <property type="match status" value="1"/>
</dbReference>
<dbReference type="GO" id="GO:0140664">
    <property type="term" value="F:ATP-dependent DNA damage sensor activity"/>
    <property type="evidence" value="ECO:0007669"/>
    <property type="project" value="InterPro"/>
</dbReference>
<keyword evidence="7" id="KW-0233">DNA recombination</keyword>
<keyword evidence="17" id="KW-1185">Reference proteome</keyword>
<evidence type="ECO:0000313" key="16">
    <source>
        <dbReference type="EMBL" id="CAC5418584.1"/>
    </source>
</evidence>
<dbReference type="SUPFAM" id="SSF52540">
    <property type="entry name" value="P-loop containing nucleoside triphosphate hydrolases"/>
    <property type="match status" value="1"/>
</dbReference>
<name>A0A6J8ED53_MYTCO</name>
<dbReference type="PANTHER" id="PTHR46456">
    <property type="entry name" value="DNA REPAIR PROTEIN RAD51 HOMOLOG 2"/>
    <property type="match status" value="1"/>
</dbReference>
<evidence type="ECO:0000256" key="7">
    <source>
        <dbReference type="ARBA" id="ARBA00023172"/>
    </source>
</evidence>
<dbReference type="GO" id="GO:0005657">
    <property type="term" value="C:replication fork"/>
    <property type="evidence" value="ECO:0007669"/>
    <property type="project" value="TreeGrafter"/>
</dbReference>
<evidence type="ECO:0000256" key="9">
    <source>
        <dbReference type="ARBA" id="ARBA00023242"/>
    </source>
</evidence>
<keyword evidence="3" id="KW-0547">Nucleotide-binding</keyword>
<protein>
    <recommendedName>
        <fullName evidence="12">DNA repair protein RAD51 homolog 2</fullName>
    </recommendedName>
    <alternativeName>
        <fullName evidence="13">RAD51 homolog B</fullName>
    </alternativeName>
    <alternativeName>
        <fullName evidence="14">RAD51-like protein 1</fullName>
    </alternativeName>
</protein>
<dbReference type="Pfam" id="PF08423">
    <property type="entry name" value="Rad51"/>
    <property type="match status" value="1"/>
</dbReference>
<accession>A0A6J8ED53</accession>
<dbReference type="InterPro" id="IPR020588">
    <property type="entry name" value="RecA_ATP-bd"/>
</dbReference>
<evidence type="ECO:0000256" key="13">
    <source>
        <dbReference type="ARBA" id="ARBA00078129"/>
    </source>
</evidence>
<dbReference type="PROSITE" id="PS50162">
    <property type="entry name" value="RECA_2"/>
    <property type="match status" value="1"/>
</dbReference>
<dbReference type="PIRSF" id="PIRSF005856">
    <property type="entry name" value="Rad51"/>
    <property type="match status" value="1"/>
</dbReference>
<dbReference type="AlphaFoldDB" id="A0A6J8ED53"/>
<evidence type="ECO:0000256" key="14">
    <source>
        <dbReference type="ARBA" id="ARBA00079682"/>
    </source>
</evidence>
<gene>
    <name evidence="16" type="ORF">MCOR_51009</name>
</gene>
<evidence type="ECO:0000256" key="11">
    <source>
        <dbReference type="ARBA" id="ARBA00062240"/>
    </source>
</evidence>
<dbReference type="PANTHER" id="PTHR46456:SF1">
    <property type="entry name" value="DNA REPAIR PROTEIN RAD51 HOMOLOG 2"/>
    <property type="match status" value="1"/>
</dbReference>
<organism evidence="16 17">
    <name type="scientific">Mytilus coruscus</name>
    <name type="common">Sea mussel</name>
    <dbReference type="NCBI Taxonomy" id="42192"/>
    <lineage>
        <taxon>Eukaryota</taxon>
        <taxon>Metazoa</taxon>
        <taxon>Spiralia</taxon>
        <taxon>Lophotrochozoa</taxon>
        <taxon>Mollusca</taxon>
        <taxon>Bivalvia</taxon>
        <taxon>Autobranchia</taxon>
        <taxon>Pteriomorphia</taxon>
        <taxon>Mytilida</taxon>
        <taxon>Mytiloidea</taxon>
        <taxon>Mytilidae</taxon>
        <taxon>Mytilinae</taxon>
        <taxon>Mytilus</taxon>
    </lineage>
</organism>
<dbReference type="InterPro" id="IPR027417">
    <property type="entry name" value="P-loop_NTPase"/>
</dbReference>
<dbReference type="OrthoDB" id="5957327at2759"/>
<comment type="function">
    <text evidence="10">Involved in the homologous recombination repair (HRR) pathway of double-stranded DNA breaks arising during DNA replication or induced by DNA-damaging agents. May promote the assembly of presynaptic RAD51 nucleoprotein filaments. Binds single-stranded DNA and double-stranded DNA and has DNA-dependent ATPase activity. Part of the RAD51 paralog protein complex BCDX2 which acts in the BRCA1-BRCA2-dependent HR pathway. Upon DNA damage, BCDX2 acts downstream of BRCA2 recruitment and upstream of RAD51 recruitment. BCDX2 binds predominantly to the intersection of the four duplex arms of the Holliday junction and to junction of replication forks. The BCDX2 complex was originally reported to bind single-stranded DNA, single-stranded gaps in duplex DNA and specifically to nicks in duplex DNA. The BCDX2 subcomplex RAD51B:RAD51C exhibits single-stranded DNA-dependent ATPase activity suggesting an involvement in early stages of the HR pathway.</text>
</comment>
<dbReference type="InterPro" id="IPR016467">
    <property type="entry name" value="DNA_recomb/repair_RecA-like"/>
</dbReference>
<comment type="subcellular location">
    <subcellularLocation>
        <location evidence="1">Nucleus</location>
    </subcellularLocation>
</comment>
<reference evidence="16 17" key="1">
    <citation type="submission" date="2020-06" db="EMBL/GenBank/DDBJ databases">
        <authorList>
            <person name="Li R."/>
            <person name="Bekaert M."/>
        </authorList>
    </citation>
    <scope>NUCLEOTIDE SEQUENCE [LARGE SCALE GENOMIC DNA]</scope>
    <source>
        <strain evidence="17">wild</strain>
    </source>
</reference>
<dbReference type="InterPro" id="IPR058766">
    <property type="entry name" value="HHH_XRCC3_RAD51B"/>
</dbReference>
<evidence type="ECO:0000256" key="12">
    <source>
        <dbReference type="ARBA" id="ARBA00073972"/>
    </source>
</evidence>
<keyword evidence="5" id="KW-0067">ATP-binding</keyword>
<dbReference type="InterPro" id="IPR030548">
    <property type="entry name" value="RAD51B"/>
</dbReference>
<evidence type="ECO:0000256" key="2">
    <source>
        <dbReference type="ARBA" id="ARBA00007095"/>
    </source>
</evidence>